<evidence type="ECO:0000256" key="1">
    <source>
        <dbReference type="SAM" id="SignalP"/>
    </source>
</evidence>
<keyword evidence="1" id="KW-0732">Signal</keyword>
<dbReference type="PANTHER" id="PTHR33361">
    <property type="entry name" value="GLR0591 PROTEIN"/>
    <property type="match status" value="1"/>
</dbReference>
<name>A0ABX1VBG5_9PLAN</name>
<dbReference type="EMBL" id="WTPX01000037">
    <property type="protein sequence ID" value="NNJ25450.1"/>
    <property type="molecule type" value="Genomic_DNA"/>
</dbReference>
<dbReference type="InterPro" id="IPR010281">
    <property type="entry name" value="DUF885"/>
</dbReference>
<dbReference type="Pfam" id="PF05960">
    <property type="entry name" value="DUF885"/>
    <property type="match status" value="1"/>
</dbReference>
<feature type="chain" id="PRO_5047308363" description="DUF885 domain-containing protein" evidence="1">
    <location>
        <begin position="25"/>
        <end position="614"/>
    </location>
</feature>
<dbReference type="PANTHER" id="PTHR33361:SF2">
    <property type="entry name" value="DUF885 DOMAIN-CONTAINING PROTEIN"/>
    <property type="match status" value="1"/>
</dbReference>
<accession>A0ABX1VBG5</accession>
<protein>
    <recommendedName>
        <fullName evidence="4">DUF885 domain-containing protein</fullName>
    </recommendedName>
</protein>
<sequence>MSLTATPLFAVLLALAPANEPALAPATASPAAGPPPSVLVDMLLDEHWAWTLENHPETASYLGLPGHDDRWNDDSLSALARRHADRVEFAEEAARLDARYGAQLDETQALNLTLFRRDLQVQIDEWNTGWHLLPISAREGIQDMSHIVDGLPFETVKHYDDWLTRINSFGDKMDATLALLAEGVRTGRMHPRVVMNRLPRQIRGQIVENPAESLFYKPFRDMPGIDEANAAKLRAAAKIGIAQNVVPAYERMLAFFESVYLPACYEQVGCWQWPEIRFPDEKGPDGTVRFWAGPRCYEHFCRKFTTTDATPDEIHAVGLAEVERIRGEMLKIKDEVGFEGDLQAFFNHLRTDPKFYYGSAAELLDGYRKLIRTVDPELPKLFGKLPRTPYDVQAIPAHIAPDTSTAYYREPSADFTRPGTFYVNLYKPESRPKWEMAALSLHEAVPGHHLQIARSIELEGVPAFRKYGGYTAFIEGWALYSEQLGDELGVYDDPYARFGQLTYEMWRAVRLVVDTGMHHKQWTRDEAIDFFLANAPKTRLDVVNEVDRYIAWPGQALAYKTGELRINELRDYAEAELGDDFDVKAFHDFVLDAGAVPLDVLEERVERWVEGQGS</sequence>
<gene>
    <name evidence="2" type="ORF">LzC2_15200</name>
</gene>
<organism evidence="2 3">
    <name type="scientific">Alienimonas chondri</name>
    <dbReference type="NCBI Taxonomy" id="2681879"/>
    <lineage>
        <taxon>Bacteria</taxon>
        <taxon>Pseudomonadati</taxon>
        <taxon>Planctomycetota</taxon>
        <taxon>Planctomycetia</taxon>
        <taxon>Planctomycetales</taxon>
        <taxon>Planctomycetaceae</taxon>
        <taxon>Alienimonas</taxon>
    </lineage>
</organism>
<feature type="signal peptide" evidence="1">
    <location>
        <begin position="1"/>
        <end position="24"/>
    </location>
</feature>
<evidence type="ECO:0000313" key="2">
    <source>
        <dbReference type="EMBL" id="NNJ25450.1"/>
    </source>
</evidence>
<reference evidence="2 3" key="1">
    <citation type="journal article" date="2020" name="Syst. Appl. Microbiol.">
        <title>Alienimonas chondri sp. nov., a novel planctomycete isolated from the biofilm of the red alga Chondrus crispus.</title>
        <authorList>
            <person name="Vitorino I."/>
            <person name="Albuquerque L."/>
            <person name="Wiegand S."/>
            <person name="Kallscheuer N."/>
            <person name="da Costa M.S."/>
            <person name="Lobo-da-Cunha A."/>
            <person name="Jogler C."/>
            <person name="Lage O.M."/>
        </authorList>
    </citation>
    <scope>NUCLEOTIDE SEQUENCE [LARGE SCALE GENOMIC DNA]</scope>
    <source>
        <strain evidence="2 3">LzC2</strain>
    </source>
</reference>
<comment type="caution">
    <text evidence="2">The sequence shown here is derived from an EMBL/GenBank/DDBJ whole genome shotgun (WGS) entry which is preliminary data.</text>
</comment>
<dbReference type="Proteomes" id="UP000609651">
    <property type="component" value="Unassembled WGS sequence"/>
</dbReference>
<keyword evidence="3" id="KW-1185">Reference proteome</keyword>
<evidence type="ECO:0008006" key="4">
    <source>
        <dbReference type="Google" id="ProtNLM"/>
    </source>
</evidence>
<evidence type="ECO:0000313" key="3">
    <source>
        <dbReference type="Proteomes" id="UP000609651"/>
    </source>
</evidence>
<dbReference type="RefSeq" id="WP_206678603.1">
    <property type="nucleotide sequence ID" value="NZ_WTPX01000037.1"/>
</dbReference>
<proteinExistence type="predicted"/>